<keyword evidence="2" id="KW-0812">Transmembrane</keyword>
<protein>
    <submittedName>
        <fullName evidence="5">Virulence factor Mce family protein</fullName>
    </submittedName>
</protein>
<feature type="domain" description="Mce/MlaD" evidence="3">
    <location>
        <begin position="111"/>
        <end position="185"/>
    </location>
</feature>
<organism evidence="5">
    <name type="scientific">uncultured Mycobacterium sp</name>
    <dbReference type="NCBI Taxonomy" id="171292"/>
    <lineage>
        <taxon>Bacteria</taxon>
        <taxon>Bacillati</taxon>
        <taxon>Actinomycetota</taxon>
        <taxon>Actinomycetes</taxon>
        <taxon>Mycobacteriales</taxon>
        <taxon>Mycobacteriaceae</taxon>
        <taxon>Mycobacterium</taxon>
        <taxon>environmental samples</taxon>
    </lineage>
</organism>
<sequence length="445" mass="46842">MDAPGLHSAAADVTTRQNCGRPECAAVARRGGAASRSPGAGARPVGPADRSGCRATRHDGSTRGGLMTKERYARAVAVVVISLTIAALSGCGFRGLNSFRLPGTQGHGQGSYTIQAEMPDVENLQPNSRVRVGDVNVGTVTKIERRGWHALLTLTLNGDVKLPANSTVSLGQTSLLGSLHIELAPTTDVPPVGKLRAGSLIPLTSAGAYPSTEQTLASVSLLLNGGGVGQVQDITTALTTAFAGREEDVRSLLTQLDTFTANVNSQIGDIIAATDSLNNLVAQFAAQKPVIDRALETIPDALAVINAERDQLIAAIDQLGQFSALAADSIKQSQASVIQILNDLGPVLESLANAGPALTRSLNLFTTIPFVKDNLTKWWRGDYANITTIVDLTLSRIDAALFTGTRFEGNLTELELQWGRTIGQLPSPYTARNPLIAPYRLDQGP</sequence>
<dbReference type="PANTHER" id="PTHR33371">
    <property type="entry name" value="INTERMEMBRANE PHOSPHOLIPID TRANSPORT SYSTEM BINDING PROTEIN MLAD-RELATED"/>
    <property type="match status" value="1"/>
</dbReference>
<keyword evidence="2" id="KW-0472">Membrane</keyword>
<dbReference type="EMBL" id="FLQS01000043">
    <property type="protein sequence ID" value="SBS77748.1"/>
    <property type="molecule type" value="Genomic_DNA"/>
</dbReference>
<feature type="compositionally biased region" description="Low complexity" evidence="1">
    <location>
        <begin position="29"/>
        <end position="44"/>
    </location>
</feature>
<dbReference type="Pfam" id="PF02470">
    <property type="entry name" value="MlaD"/>
    <property type="match status" value="1"/>
</dbReference>
<evidence type="ECO:0000259" key="3">
    <source>
        <dbReference type="Pfam" id="PF02470"/>
    </source>
</evidence>
<keyword evidence="2" id="KW-1133">Transmembrane helix</keyword>
<reference evidence="5" key="1">
    <citation type="submission" date="2016-03" db="EMBL/GenBank/DDBJ databases">
        <authorList>
            <person name="Ploux O."/>
        </authorList>
    </citation>
    <scope>NUCLEOTIDE SEQUENCE</scope>
    <source>
        <strain evidence="5">UC10</strain>
    </source>
</reference>
<dbReference type="Pfam" id="PF11887">
    <property type="entry name" value="Mce4_CUP1"/>
    <property type="match status" value="1"/>
</dbReference>
<feature type="transmembrane region" description="Helical" evidence="2">
    <location>
        <begin position="72"/>
        <end position="96"/>
    </location>
</feature>
<accession>A0A1Y5PPB7</accession>
<dbReference type="InterPro" id="IPR005693">
    <property type="entry name" value="Mce"/>
</dbReference>
<feature type="domain" description="Mammalian cell entry C-terminal" evidence="4">
    <location>
        <begin position="194"/>
        <end position="363"/>
    </location>
</feature>
<proteinExistence type="predicted"/>
<dbReference type="AlphaFoldDB" id="A0A1Y5PPB7"/>
<dbReference type="NCBIfam" id="TIGR00996">
    <property type="entry name" value="Mtu_fam_mce"/>
    <property type="match status" value="1"/>
</dbReference>
<evidence type="ECO:0000313" key="5">
    <source>
        <dbReference type="EMBL" id="SBS77748.1"/>
    </source>
</evidence>
<dbReference type="InterPro" id="IPR052336">
    <property type="entry name" value="MlaD_Phospholipid_Transporter"/>
</dbReference>
<gene>
    <name evidence="5" type="ORF">MHPYR_480015</name>
</gene>
<feature type="region of interest" description="Disordered" evidence="1">
    <location>
        <begin position="29"/>
        <end position="66"/>
    </location>
</feature>
<dbReference type="InterPro" id="IPR024516">
    <property type="entry name" value="Mce_C"/>
</dbReference>
<name>A0A1Y5PPB7_9MYCO</name>
<evidence type="ECO:0000256" key="1">
    <source>
        <dbReference type="SAM" id="MobiDB-lite"/>
    </source>
</evidence>
<dbReference type="GO" id="GO:0005576">
    <property type="term" value="C:extracellular region"/>
    <property type="evidence" value="ECO:0007669"/>
    <property type="project" value="TreeGrafter"/>
</dbReference>
<dbReference type="InterPro" id="IPR003399">
    <property type="entry name" value="Mce/MlaD"/>
</dbReference>
<dbReference type="PANTHER" id="PTHR33371:SF15">
    <property type="entry name" value="LIPOPROTEIN LPRN"/>
    <property type="match status" value="1"/>
</dbReference>
<evidence type="ECO:0000256" key="2">
    <source>
        <dbReference type="SAM" id="Phobius"/>
    </source>
</evidence>
<evidence type="ECO:0000259" key="4">
    <source>
        <dbReference type="Pfam" id="PF11887"/>
    </source>
</evidence>